<name>A0ABS3YZA7_9BACT</name>
<dbReference type="PANTHER" id="PTHR34322">
    <property type="entry name" value="TRANSPOSASE, Y1_TNP DOMAIN-CONTAINING"/>
    <property type="match status" value="1"/>
</dbReference>
<evidence type="ECO:0000313" key="2">
    <source>
        <dbReference type="Proteomes" id="UP000677244"/>
    </source>
</evidence>
<dbReference type="Proteomes" id="UP000677244">
    <property type="component" value="Unassembled WGS sequence"/>
</dbReference>
<organism evidence="1 2">
    <name type="scientific">Niastella soli</name>
    <dbReference type="NCBI Taxonomy" id="2821487"/>
    <lineage>
        <taxon>Bacteria</taxon>
        <taxon>Pseudomonadati</taxon>
        <taxon>Bacteroidota</taxon>
        <taxon>Chitinophagia</taxon>
        <taxon>Chitinophagales</taxon>
        <taxon>Chitinophagaceae</taxon>
        <taxon>Niastella</taxon>
    </lineage>
</organism>
<gene>
    <name evidence="1" type="ORF">J7I42_23405</name>
</gene>
<dbReference type="InterPro" id="IPR036515">
    <property type="entry name" value="Transposase_17_sf"/>
</dbReference>
<dbReference type="SUPFAM" id="SSF143422">
    <property type="entry name" value="Transposase IS200-like"/>
    <property type="match status" value="1"/>
</dbReference>
<comment type="caution">
    <text evidence="1">The sequence shown here is derived from an EMBL/GenBank/DDBJ whole genome shotgun (WGS) entry which is preliminary data.</text>
</comment>
<evidence type="ECO:0000313" key="1">
    <source>
        <dbReference type="EMBL" id="MBO9203257.1"/>
    </source>
</evidence>
<accession>A0ABS3YZA7</accession>
<reference evidence="1 2" key="1">
    <citation type="submission" date="2021-03" db="EMBL/GenBank/DDBJ databases">
        <title>Assistant Professor.</title>
        <authorList>
            <person name="Huq M.A."/>
        </authorList>
    </citation>
    <scope>NUCLEOTIDE SEQUENCE [LARGE SCALE GENOMIC DNA]</scope>
    <source>
        <strain evidence="1 2">MAH-29</strain>
    </source>
</reference>
<protein>
    <recommendedName>
        <fullName evidence="3">Transposase IS200-like domain-containing protein</fullName>
    </recommendedName>
</protein>
<dbReference type="RefSeq" id="WP_209141314.1">
    <property type="nucleotide sequence ID" value="NZ_JAGHKO010000006.1"/>
</dbReference>
<dbReference type="Gene3D" id="3.30.70.1290">
    <property type="entry name" value="Transposase IS200-like"/>
    <property type="match status" value="1"/>
</dbReference>
<proteinExistence type="predicted"/>
<keyword evidence="2" id="KW-1185">Reference proteome</keyword>
<evidence type="ECO:0008006" key="3">
    <source>
        <dbReference type="Google" id="ProtNLM"/>
    </source>
</evidence>
<dbReference type="PANTHER" id="PTHR34322:SF2">
    <property type="entry name" value="TRANSPOSASE IS200-LIKE DOMAIN-CONTAINING PROTEIN"/>
    <property type="match status" value="1"/>
</dbReference>
<dbReference type="EMBL" id="JAGHKO010000006">
    <property type="protein sequence ID" value="MBO9203257.1"/>
    <property type="molecule type" value="Genomic_DNA"/>
</dbReference>
<sequence length="134" mass="16107">MPNHYHLLLRLKFDTAGDDFSKAMSDSANSFSKWHNKEYKRKGSLFIRPFKRKLIEDDHQLAWTTWYIHRNPLHHGYTIDWKSWKFSSFQIFFTEKPTALTRNFILDFFGNKEELLKQHNLNANDTMLNLIAIE</sequence>